<keyword evidence="8" id="KW-1185">Reference proteome</keyword>
<keyword evidence="3 6" id="KW-0202">Cytokine</keyword>
<dbReference type="InterPro" id="IPR018048">
    <property type="entry name" value="Chemokine_CXC_CS"/>
</dbReference>
<dbReference type="InterPro" id="IPR039809">
    <property type="entry name" value="Chemokine_b/g/d"/>
</dbReference>
<feature type="signal peptide" evidence="6">
    <location>
        <begin position="1"/>
        <end position="22"/>
    </location>
</feature>
<dbReference type="GO" id="GO:0005615">
    <property type="term" value="C:extracellular space"/>
    <property type="evidence" value="ECO:0007669"/>
    <property type="project" value="UniProtKB-UniRule"/>
</dbReference>
<dbReference type="PROSITE" id="PS00471">
    <property type="entry name" value="SMALL_CYTOKINES_CXC"/>
    <property type="match status" value="1"/>
</dbReference>
<dbReference type="InterPro" id="IPR033899">
    <property type="entry name" value="CXC_Chemokine_domain"/>
</dbReference>
<dbReference type="KEGG" id="nss:113417917"/>
<dbReference type="GO" id="GO:0006952">
    <property type="term" value="P:defense response"/>
    <property type="evidence" value="ECO:0007669"/>
    <property type="project" value="InterPro"/>
</dbReference>
<keyword evidence="6" id="KW-0145">Chemotaxis</keyword>
<dbReference type="InterPro" id="IPR001811">
    <property type="entry name" value="Chemokine_IL8-like_dom"/>
</dbReference>
<sequence>MKGLVLILTLAIIASHINPIYGLAMEGHVAHLGRCKCLRDVAKLFRPKQVKRIEVIPRGIHCRRTEIIVTLINERKYCVDPDSPRVISLLEKLAKR</sequence>
<dbReference type="GO" id="GO:0008009">
    <property type="term" value="F:chemokine activity"/>
    <property type="evidence" value="ECO:0007669"/>
    <property type="project" value="InterPro"/>
</dbReference>
<dbReference type="InterPro" id="IPR036048">
    <property type="entry name" value="Interleukin_8-like_sf"/>
</dbReference>
<evidence type="ECO:0000256" key="6">
    <source>
        <dbReference type="RuleBase" id="RU361149"/>
    </source>
</evidence>
<gene>
    <name evidence="9" type="primary">LOC113417917</name>
</gene>
<protein>
    <recommendedName>
        <fullName evidence="6">C-X-C motif chemokine</fullName>
    </recommendedName>
</protein>
<feature type="domain" description="Chemokine interleukin-8-like" evidence="7">
    <location>
        <begin position="32"/>
        <end position="93"/>
    </location>
</feature>
<evidence type="ECO:0000256" key="4">
    <source>
        <dbReference type="ARBA" id="ARBA00022525"/>
    </source>
</evidence>
<dbReference type="AlphaFoldDB" id="A0A6J1UUU8"/>
<keyword evidence="5" id="KW-1015">Disulfide bond</keyword>
<evidence type="ECO:0000256" key="3">
    <source>
        <dbReference type="ARBA" id="ARBA00022514"/>
    </source>
</evidence>
<keyword evidence="6" id="KW-0732">Signal</keyword>
<evidence type="ECO:0000313" key="9">
    <source>
        <dbReference type="RefSeq" id="XP_026532318.1"/>
    </source>
</evidence>
<organism evidence="8 9">
    <name type="scientific">Notechis scutatus</name>
    <name type="common">mainland tiger snake</name>
    <dbReference type="NCBI Taxonomy" id="8663"/>
    <lineage>
        <taxon>Eukaryota</taxon>
        <taxon>Metazoa</taxon>
        <taxon>Chordata</taxon>
        <taxon>Craniata</taxon>
        <taxon>Vertebrata</taxon>
        <taxon>Euteleostomi</taxon>
        <taxon>Lepidosauria</taxon>
        <taxon>Squamata</taxon>
        <taxon>Bifurcata</taxon>
        <taxon>Unidentata</taxon>
        <taxon>Episquamata</taxon>
        <taxon>Toxicofera</taxon>
        <taxon>Serpentes</taxon>
        <taxon>Colubroidea</taxon>
        <taxon>Elapidae</taxon>
        <taxon>Hydrophiinae</taxon>
        <taxon>Notechis</taxon>
    </lineage>
</organism>
<dbReference type="RefSeq" id="XP_026532318.1">
    <property type="nucleotide sequence ID" value="XM_026676533.1"/>
</dbReference>
<evidence type="ECO:0000313" key="8">
    <source>
        <dbReference type="Proteomes" id="UP000504612"/>
    </source>
</evidence>
<dbReference type="PANTHER" id="PTHR12015">
    <property type="entry name" value="SMALL INDUCIBLE CYTOKINE A"/>
    <property type="match status" value="1"/>
</dbReference>
<dbReference type="GeneID" id="113417917"/>
<evidence type="ECO:0000256" key="1">
    <source>
        <dbReference type="ARBA" id="ARBA00004613"/>
    </source>
</evidence>
<evidence type="ECO:0000256" key="5">
    <source>
        <dbReference type="ARBA" id="ARBA00023157"/>
    </source>
</evidence>
<dbReference type="PRINTS" id="PR00437">
    <property type="entry name" value="SMALLCYTKCXC"/>
</dbReference>
<proteinExistence type="inferred from homology"/>
<evidence type="ECO:0000259" key="7">
    <source>
        <dbReference type="SMART" id="SM00199"/>
    </source>
</evidence>
<name>A0A6J1UUU8_9SAUR</name>
<accession>A0A6J1UUU8</accession>
<dbReference type="FunFam" id="2.40.50.40:FF:000004">
    <property type="entry name" value="C-X-C motif chemokine"/>
    <property type="match status" value="1"/>
</dbReference>
<dbReference type="SMART" id="SM00199">
    <property type="entry name" value="SCY"/>
    <property type="match status" value="1"/>
</dbReference>
<evidence type="ECO:0000256" key="2">
    <source>
        <dbReference type="ARBA" id="ARBA00010665"/>
    </source>
</evidence>
<dbReference type="Proteomes" id="UP000504612">
    <property type="component" value="Unplaced"/>
</dbReference>
<comment type="similarity">
    <text evidence="2 6">Belongs to the intercrine alpha (chemokine CxC) family.</text>
</comment>
<dbReference type="CDD" id="cd00273">
    <property type="entry name" value="Chemokine_CXC"/>
    <property type="match status" value="1"/>
</dbReference>
<dbReference type="GO" id="GO:0006955">
    <property type="term" value="P:immune response"/>
    <property type="evidence" value="ECO:0007669"/>
    <property type="project" value="InterPro"/>
</dbReference>
<dbReference type="Pfam" id="PF00048">
    <property type="entry name" value="IL8"/>
    <property type="match status" value="1"/>
</dbReference>
<keyword evidence="4 6" id="KW-0964">Secreted</keyword>
<dbReference type="InterPro" id="IPR001089">
    <property type="entry name" value="Chemokine_CXC"/>
</dbReference>
<reference evidence="9" key="1">
    <citation type="submission" date="2025-08" db="UniProtKB">
        <authorList>
            <consortium name="RefSeq"/>
        </authorList>
    </citation>
    <scope>IDENTIFICATION</scope>
</reference>
<dbReference type="SUPFAM" id="SSF54117">
    <property type="entry name" value="Interleukin 8-like chemokines"/>
    <property type="match status" value="1"/>
</dbReference>
<comment type="subcellular location">
    <subcellularLocation>
        <location evidence="1 6">Secreted</location>
    </subcellularLocation>
</comment>
<dbReference type="Gene3D" id="2.40.50.40">
    <property type="match status" value="1"/>
</dbReference>
<feature type="chain" id="PRO_5027144320" description="C-X-C motif chemokine" evidence="6">
    <location>
        <begin position="23"/>
        <end position="96"/>
    </location>
</feature>